<dbReference type="InterPro" id="IPR011050">
    <property type="entry name" value="Pectin_lyase_fold/virulence"/>
</dbReference>
<dbReference type="Pfam" id="PF00295">
    <property type="entry name" value="Glyco_hydro_28"/>
    <property type="match status" value="1"/>
</dbReference>
<feature type="compositionally biased region" description="Basic and acidic residues" evidence="10">
    <location>
        <begin position="42"/>
        <end position="59"/>
    </location>
</feature>
<evidence type="ECO:0000256" key="3">
    <source>
        <dbReference type="ARBA" id="ARBA00022525"/>
    </source>
</evidence>
<proteinExistence type="inferred from homology"/>
<evidence type="ECO:0000256" key="8">
    <source>
        <dbReference type="ARBA" id="ARBA00023316"/>
    </source>
</evidence>
<dbReference type="OrthoDB" id="187139at2759"/>
<reference evidence="12 13" key="1">
    <citation type="submission" date="2019-06" db="EMBL/GenBank/DDBJ databases">
        <title>Draft genome sequence of the filamentous fungus Phialemoniopsis curvata isolated from diesel fuel.</title>
        <authorList>
            <person name="Varaljay V.A."/>
            <person name="Lyon W.J."/>
            <person name="Crouch A.L."/>
            <person name="Drake C.E."/>
            <person name="Hollomon J.M."/>
            <person name="Nadeau L.J."/>
            <person name="Nunn H.S."/>
            <person name="Stevenson B.S."/>
            <person name="Bojanowski C.L."/>
            <person name="Crookes-Goodson W.J."/>
        </authorList>
    </citation>
    <scope>NUCLEOTIDE SEQUENCE [LARGE SCALE GENOMIC DNA]</scope>
    <source>
        <strain evidence="12 13">D216</strain>
    </source>
</reference>
<evidence type="ECO:0000256" key="5">
    <source>
        <dbReference type="ARBA" id="ARBA00022801"/>
    </source>
</evidence>
<evidence type="ECO:0000256" key="10">
    <source>
        <dbReference type="SAM" id="MobiDB-lite"/>
    </source>
</evidence>
<keyword evidence="5 9" id="KW-0378">Hydrolase</keyword>
<keyword evidence="6" id="KW-0325">Glycoprotein</keyword>
<evidence type="ECO:0000313" key="13">
    <source>
        <dbReference type="Proteomes" id="UP000319257"/>
    </source>
</evidence>
<evidence type="ECO:0000256" key="9">
    <source>
        <dbReference type="RuleBase" id="RU361169"/>
    </source>
</evidence>
<comment type="caution">
    <text evidence="12">The sequence shown here is derived from an EMBL/GenBank/DDBJ whole genome shotgun (WGS) entry which is preliminary data.</text>
</comment>
<evidence type="ECO:0000256" key="7">
    <source>
        <dbReference type="ARBA" id="ARBA00023295"/>
    </source>
</evidence>
<dbReference type="GO" id="GO:0071555">
    <property type="term" value="P:cell wall organization"/>
    <property type="evidence" value="ECO:0007669"/>
    <property type="project" value="UniProtKB-KW"/>
</dbReference>
<dbReference type="PANTHER" id="PTHR31736">
    <property type="match status" value="1"/>
</dbReference>
<gene>
    <name evidence="12" type="ORF">E0L32_009118</name>
</gene>
<evidence type="ECO:0000256" key="6">
    <source>
        <dbReference type="ARBA" id="ARBA00023180"/>
    </source>
</evidence>
<evidence type="ECO:0000256" key="11">
    <source>
        <dbReference type="SAM" id="SignalP"/>
    </source>
</evidence>
<comment type="similarity">
    <text evidence="2 9">Belongs to the glycosyl hydrolase 28 family.</text>
</comment>
<evidence type="ECO:0000313" key="12">
    <source>
        <dbReference type="EMBL" id="TPX09645.1"/>
    </source>
</evidence>
<evidence type="ECO:0000256" key="1">
    <source>
        <dbReference type="ARBA" id="ARBA00004613"/>
    </source>
</evidence>
<dbReference type="InterPro" id="IPR012334">
    <property type="entry name" value="Pectin_lyas_fold"/>
</dbReference>
<protein>
    <submittedName>
        <fullName evidence="12">Uncharacterized protein</fullName>
    </submittedName>
</protein>
<feature type="chain" id="PRO_5021462239" evidence="11">
    <location>
        <begin position="20"/>
        <end position="497"/>
    </location>
</feature>
<comment type="subcellular location">
    <subcellularLocation>
        <location evidence="1">Secreted</location>
    </subcellularLocation>
</comment>
<dbReference type="SUPFAM" id="SSF51126">
    <property type="entry name" value="Pectin lyase-like"/>
    <property type="match status" value="1"/>
</dbReference>
<keyword evidence="7 9" id="KW-0326">Glycosidase</keyword>
<dbReference type="STRING" id="1093900.A0A507AHX2"/>
<dbReference type="GO" id="GO:0005975">
    <property type="term" value="P:carbohydrate metabolic process"/>
    <property type="evidence" value="ECO:0007669"/>
    <property type="project" value="InterPro"/>
</dbReference>
<keyword evidence="13" id="KW-1185">Reference proteome</keyword>
<dbReference type="Proteomes" id="UP000319257">
    <property type="component" value="Unassembled WGS sequence"/>
</dbReference>
<dbReference type="GO" id="GO:0005576">
    <property type="term" value="C:extracellular region"/>
    <property type="evidence" value="ECO:0007669"/>
    <property type="project" value="UniProtKB-SubCell"/>
</dbReference>
<organism evidence="12 13">
    <name type="scientific">Thyridium curvatum</name>
    <dbReference type="NCBI Taxonomy" id="1093900"/>
    <lineage>
        <taxon>Eukaryota</taxon>
        <taxon>Fungi</taxon>
        <taxon>Dikarya</taxon>
        <taxon>Ascomycota</taxon>
        <taxon>Pezizomycotina</taxon>
        <taxon>Sordariomycetes</taxon>
        <taxon>Sordariomycetidae</taxon>
        <taxon>Thyridiales</taxon>
        <taxon>Thyridiaceae</taxon>
        <taxon>Thyridium</taxon>
    </lineage>
</organism>
<evidence type="ECO:0000256" key="4">
    <source>
        <dbReference type="ARBA" id="ARBA00022729"/>
    </source>
</evidence>
<dbReference type="GeneID" id="41976565"/>
<dbReference type="RefSeq" id="XP_030991356.1">
    <property type="nucleotide sequence ID" value="XM_031144048.1"/>
</dbReference>
<dbReference type="InterPro" id="IPR000743">
    <property type="entry name" value="Glyco_hydro_28"/>
</dbReference>
<sequence length="497" mass="53819">MYLTKALGIVVLLGSTALAAIEKRGTACTVTPLSASPKPRVVRRDEGSSGGDLERRSPVGDRYLPGPNGSPEHYPRPEPGSKEALAYAHRPEAPSDVALTDMIAQKQQQDKRDTSAAEAALAAAADDTPQILEAFRQCGKEGSIVFEEGTYNIRQVMNTTDLRNCEIDIYGTFVWSADNLDYWIRRTFPVTYAGRSTAWLLGGTNVTVRGHGRALFNGNGQVWIDRNRSGSNMNGRPISLTVWRGTNVAIDGITWRQSQFWHTFVAHSRNVTMTNLDMNTTSSNSNSAVNTDGFDSWNSRDIFIKNWVVTCGDDCISIKGNSTNVHVQNVTCYESGCACVGSIGSNAGQPDYVDDIVFEDISCHHSSNAAWIKTYPGAGHVRNVTFRNVACDNVNQPIYVTPCTYSGSGCDGSRLAIEDVGWYNVTGTSRYNVAAGMHCSAAAPCRNFRFEGVDIRPLAGGGQAKVLCSNIQNQATMGLACTGACPGNWPQQLSGNR</sequence>
<keyword evidence="4 11" id="KW-0732">Signal</keyword>
<dbReference type="Gene3D" id="2.160.20.10">
    <property type="entry name" value="Single-stranded right-handed beta-helix, Pectin lyase-like"/>
    <property type="match status" value="1"/>
</dbReference>
<accession>A0A507AHX2</accession>
<dbReference type="GO" id="GO:0004650">
    <property type="term" value="F:polygalacturonase activity"/>
    <property type="evidence" value="ECO:0007669"/>
    <property type="project" value="InterPro"/>
</dbReference>
<name>A0A507AHX2_9PEZI</name>
<dbReference type="InParanoid" id="A0A507AHX2"/>
<feature type="region of interest" description="Disordered" evidence="10">
    <location>
        <begin position="31"/>
        <end position="81"/>
    </location>
</feature>
<dbReference type="EMBL" id="SKBQ01000064">
    <property type="protein sequence ID" value="TPX09645.1"/>
    <property type="molecule type" value="Genomic_DNA"/>
</dbReference>
<keyword evidence="3" id="KW-0964">Secreted</keyword>
<dbReference type="AlphaFoldDB" id="A0A507AHX2"/>
<evidence type="ECO:0000256" key="2">
    <source>
        <dbReference type="ARBA" id="ARBA00008834"/>
    </source>
</evidence>
<keyword evidence="8" id="KW-0961">Cell wall biogenesis/degradation</keyword>
<dbReference type="PANTHER" id="PTHR31736:SF8">
    <property type="entry name" value="PUTATIVE (AFU_ORTHOLOGUE AFUA_7G06410)-RELATED"/>
    <property type="match status" value="1"/>
</dbReference>
<feature type="signal peptide" evidence="11">
    <location>
        <begin position="1"/>
        <end position="19"/>
    </location>
</feature>